<proteinExistence type="predicted"/>
<organism evidence="4 5">
    <name type="scientific">Rickettsia felis str. Pedreira</name>
    <dbReference type="NCBI Taxonomy" id="1359196"/>
    <lineage>
        <taxon>Bacteria</taxon>
        <taxon>Pseudomonadati</taxon>
        <taxon>Pseudomonadota</taxon>
        <taxon>Alphaproteobacteria</taxon>
        <taxon>Rickettsiales</taxon>
        <taxon>Rickettsiaceae</taxon>
        <taxon>Rickettsieae</taxon>
        <taxon>Rickettsia</taxon>
        <taxon>spotted fever group</taxon>
    </lineage>
</organism>
<dbReference type="PROSITE" id="PS50088">
    <property type="entry name" value="ANK_REPEAT"/>
    <property type="match status" value="2"/>
</dbReference>
<dbReference type="Proteomes" id="UP000033475">
    <property type="component" value="Unassembled WGS sequence"/>
</dbReference>
<dbReference type="EMBL" id="LANQ01000001">
    <property type="protein sequence ID" value="KJV58663.1"/>
    <property type="molecule type" value="Genomic_DNA"/>
</dbReference>
<comment type="caution">
    <text evidence="4">The sequence shown here is derived from an EMBL/GenBank/DDBJ whole genome shotgun (WGS) entry which is preliminary data.</text>
</comment>
<keyword evidence="1" id="KW-0677">Repeat</keyword>
<dbReference type="PATRIC" id="fig|1359196.3.peg.1022"/>
<reference evidence="4 5" key="1">
    <citation type="submission" date="2015-01" db="EMBL/GenBank/DDBJ databases">
        <title>Genome Sequencing of Rickettsiales.</title>
        <authorList>
            <person name="Daugherty S.C."/>
            <person name="Su Q."/>
            <person name="Abolude K."/>
            <person name="Beier-Sexton M."/>
            <person name="Carlyon J.A."/>
            <person name="Carter R."/>
            <person name="Day N.P."/>
            <person name="Dumler S.J."/>
            <person name="Dyachenko V."/>
            <person name="Godinez A."/>
            <person name="Kurtti T.J."/>
            <person name="Lichay M."/>
            <person name="Mullins K.E."/>
            <person name="Ott S."/>
            <person name="Pappas-Brown V."/>
            <person name="Paris D.H."/>
            <person name="Patel P."/>
            <person name="Richards A.L."/>
            <person name="Sadzewicz L."/>
            <person name="Sears K."/>
            <person name="Seidman D."/>
            <person name="Sengamalay N."/>
            <person name="Stenos J."/>
            <person name="Tallon L.J."/>
            <person name="Vincent G."/>
            <person name="Fraser C.M."/>
            <person name="Munderloh U."/>
            <person name="Dunning-Hotopp J.C."/>
        </authorList>
    </citation>
    <scope>NUCLEOTIDE SEQUENCE [LARGE SCALE GENOMIC DNA]</scope>
    <source>
        <strain evidence="4 5">Pedreira</strain>
    </source>
</reference>
<evidence type="ECO:0000313" key="5">
    <source>
        <dbReference type="Proteomes" id="UP000033475"/>
    </source>
</evidence>
<dbReference type="InterPro" id="IPR002110">
    <property type="entry name" value="Ankyrin_rpt"/>
</dbReference>
<dbReference type="PANTHER" id="PTHR24198">
    <property type="entry name" value="ANKYRIN REPEAT AND PROTEIN KINASE DOMAIN-CONTAINING PROTEIN"/>
    <property type="match status" value="1"/>
</dbReference>
<dbReference type="PROSITE" id="PS50297">
    <property type="entry name" value="ANK_REP_REGION"/>
    <property type="match status" value="2"/>
</dbReference>
<evidence type="ECO:0000256" key="1">
    <source>
        <dbReference type="ARBA" id="ARBA00022737"/>
    </source>
</evidence>
<dbReference type="InterPro" id="IPR036770">
    <property type="entry name" value="Ankyrin_rpt-contain_sf"/>
</dbReference>
<evidence type="ECO:0000256" key="2">
    <source>
        <dbReference type="ARBA" id="ARBA00023043"/>
    </source>
</evidence>
<dbReference type="SMART" id="SM00248">
    <property type="entry name" value="ANK"/>
    <property type="match status" value="6"/>
</dbReference>
<feature type="repeat" description="ANK" evidence="3">
    <location>
        <begin position="68"/>
        <end position="100"/>
    </location>
</feature>
<dbReference type="SUPFAM" id="SSF48403">
    <property type="entry name" value="Ankyrin repeat"/>
    <property type="match status" value="1"/>
</dbReference>
<name>A0A0F3MSB3_RICFI</name>
<sequence length="278" mass="31403">MGGKIAPNMYGWSAIHLAIKIDNVEMVEYLYENTEFQKYDKYGYTLHDWAEAMGRGEIVRFFHDKNHNNKTPLELAVESKNISSVKALIIKGAKFDIKSELGYKIFELAIDSEDMKLIEYLVNHTLVGKNTGQQTLLEKVAQIYDKNINLSKLVKVLIKDNAGFDKALGQKLLQKAIYADDLELVETLYSKGVDAQYKDQLGRSGLHHAIKANCGEELIQFLIEHTTDINYRDKSGLNPLGLAKSNNCTVATKLLLEAGAYESYMYDDVIKVLGEYGY</sequence>
<evidence type="ECO:0000256" key="3">
    <source>
        <dbReference type="PROSITE-ProRule" id="PRU00023"/>
    </source>
</evidence>
<keyword evidence="2 3" id="KW-0040">ANK repeat</keyword>
<evidence type="ECO:0000313" key="4">
    <source>
        <dbReference type="EMBL" id="KJV58663.1"/>
    </source>
</evidence>
<dbReference type="Gene3D" id="1.25.40.20">
    <property type="entry name" value="Ankyrin repeat-containing domain"/>
    <property type="match status" value="2"/>
</dbReference>
<accession>A0A0F3MSB3</accession>
<dbReference type="PANTHER" id="PTHR24198:SF165">
    <property type="entry name" value="ANKYRIN REPEAT-CONTAINING PROTEIN-RELATED"/>
    <property type="match status" value="1"/>
</dbReference>
<feature type="repeat" description="ANK" evidence="3">
    <location>
        <begin position="201"/>
        <end position="234"/>
    </location>
</feature>
<dbReference type="AlphaFoldDB" id="A0A0F3MSB3"/>
<protein>
    <submittedName>
        <fullName evidence="4">Ankyrin repeat family protein</fullName>
    </submittedName>
</protein>
<gene>
    <name evidence="4" type="ORF">RFEPED_1054</name>
</gene>
<dbReference type="Pfam" id="PF12796">
    <property type="entry name" value="Ank_2"/>
    <property type="match status" value="2"/>
</dbReference>